<dbReference type="AlphaFoldDB" id="A0A096BJ60"/>
<proteinExistence type="inferred from homology"/>
<comment type="caution">
    <text evidence="10">The sequence shown here is derived from an EMBL/GenBank/DDBJ whole genome shotgun (WGS) entry which is preliminary data.</text>
</comment>
<dbReference type="PIRSF" id="PIRSF037778">
    <property type="entry name" value="UCP037778_transp_RibU"/>
    <property type="match status" value="1"/>
</dbReference>
<dbReference type="PANTHER" id="PTHR38438">
    <property type="entry name" value="RIBOFLAVIN TRANSPORTER RIBU"/>
    <property type="match status" value="1"/>
</dbReference>
<dbReference type="RefSeq" id="WP_035161734.1">
    <property type="nucleotide sequence ID" value="NZ_AZTB01000004.1"/>
</dbReference>
<evidence type="ECO:0000256" key="1">
    <source>
        <dbReference type="ARBA" id="ARBA00004651"/>
    </source>
</evidence>
<dbReference type="InterPro" id="IPR025720">
    <property type="entry name" value="RibU"/>
</dbReference>
<evidence type="ECO:0000313" key="11">
    <source>
        <dbReference type="Proteomes" id="UP000029622"/>
    </source>
</evidence>
<evidence type="ECO:0000256" key="8">
    <source>
        <dbReference type="PIRNR" id="PIRNR037778"/>
    </source>
</evidence>
<organism evidence="10 11">
    <name type="scientific">Caloranaerobacter azorensis H53214</name>
    <dbReference type="NCBI Taxonomy" id="1156417"/>
    <lineage>
        <taxon>Bacteria</taxon>
        <taxon>Bacillati</taxon>
        <taxon>Bacillota</taxon>
        <taxon>Tissierellia</taxon>
        <taxon>Tissierellales</taxon>
        <taxon>Thermohalobacteraceae</taxon>
        <taxon>Caloranaerobacter</taxon>
    </lineage>
</organism>
<dbReference type="EMBL" id="AZTB01000004">
    <property type="protein sequence ID" value="KGG81225.1"/>
    <property type="molecule type" value="Genomic_DNA"/>
</dbReference>
<feature type="transmembrane region" description="Helical" evidence="9">
    <location>
        <begin position="111"/>
        <end position="134"/>
    </location>
</feature>
<evidence type="ECO:0000256" key="7">
    <source>
        <dbReference type="ARBA" id="ARBA00023136"/>
    </source>
</evidence>
<keyword evidence="5 9" id="KW-0812">Transmembrane</keyword>
<gene>
    <name evidence="10" type="ORF">Y919_01580</name>
</gene>
<dbReference type="Pfam" id="PF12822">
    <property type="entry name" value="ECF_trnsprt"/>
    <property type="match status" value="1"/>
</dbReference>
<evidence type="ECO:0000256" key="5">
    <source>
        <dbReference type="ARBA" id="ARBA00022692"/>
    </source>
</evidence>
<evidence type="ECO:0000256" key="2">
    <source>
        <dbReference type="ARBA" id="ARBA00005540"/>
    </source>
</evidence>
<feature type="transmembrane region" description="Helical" evidence="9">
    <location>
        <begin position="167"/>
        <end position="191"/>
    </location>
</feature>
<evidence type="ECO:0000256" key="3">
    <source>
        <dbReference type="ARBA" id="ARBA00022448"/>
    </source>
</evidence>
<evidence type="ECO:0000256" key="9">
    <source>
        <dbReference type="SAM" id="Phobius"/>
    </source>
</evidence>
<keyword evidence="4 8" id="KW-1003">Cell membrane</keyword>
<dbReference type="PANTHER" id="PTHR38438:SF1">
    <property type="entry name" value="RIBOFLAVIN TRANSPORTER RIBU"/>
    <property type="match status" value="1"/>
</dbReference>
<dbReference type="Gene3D" id="1.10.1760.20">
    <property type="match status" value="1"/>
</dbReference>
<name>A0A096BJ60_9FIRM</name>
<evidence type="ECO:0000256" key="6">
    <source>
        <dbReference type="ARBA" id="ARBA00022989"/>
    </source>
</evidence>
<dbReference type="GO" id="GO:0005886">
    <property type="term" value="C:plasma membrane"/>
    <property type="evidence" value="ECO:0007669"/>
    <property type="project" value="UniProtKB-SubCell"/>
</dbReference>
<dbReference type="InterPro" id="IPR024529">
    <property type="entry name" value="ECF_trnsprt_substrate-spec"/>
</dbReference>
<comment type="function">
    <text evidence="8">Probably a riboflavin-binding protein that interacts with the energy-coupling factor (ECF) ABC-transporter complex.</text>
</comment>
<accession>A0A096BJ60</accession>
<sequence length="200" mass="22191">MLAIRERLNTRMLTKISVLSVLSFLIMYIEVPLWFTPEFLKIDLSDIPALIGAFALGPMAGVMIEFVKNILHLVIKGTSTMGVGELANFLVGSALVYTAGYIYFKNKTFKGAILGMVIGTVMMTLIASLSNYYFLIPFYAKLFGAPVDAFVEMGAKVNKFVADYKTFILFAIVPFNLLKGVIVSLATILLYKRISPILHR</sequence>
<evidence type="ECO:0000256" key="4">
    <source>
        <dbReference type="ARBA" id="ARBA00022475"/>
    </source>
</evidence>
<protein>
    <recommendedName>
        <fullName evidence="8">Riboflavin transporter</fullName>
    </recommendedName>
</protein>
<feature type="transmembrane region" description="Helical" evidence="9">
    <location>
        <begin position="12"/>
        <end position="35"/>
    </location>
</feature>
<feature type="transmembrane region" description="Helical" evidence="9">
    <location>
        <begin position="86"/>
        <end position="104"/>
    </location>
</feature>
<feature type="transmembrane region" description="Helical" evidence="9">
    <location>
        <begin position="47"/>
        <end position="66"/>
    </location>
</feature>
<keyword evidence="7 8" id="KW-0472">Membrane</keyword>
<reference evidence="10 11" key="1">
    <citation type="submission" date="2013-12" db="EMBL/GenBank/DDBJ databases">
        <title>Draft genome sequence of Caloranaerobacter sp. H53214.</title>
        <authorList>
            <person name="Jiang L.J."/>
            <person name="Shao Z.Z."/>
            <person name="Long M.N."/>
        </authorList>
    </citation>
    <scope>NUCLEOTIDE SEQUENCE [LARGE SCALE GENOMIC DNA]</scope>
    <source>
        <strain evidence="10 11">H53214</strain>
    </source>
</reference>
<dbReference type="STRING" id="1156417.Y919_01580"/>
<keyword evidence="3 8" id="KW-0813">Transport</keyword>
<comment type="similarity">
    <text evidence="2 8">Belongs to the prokaryotic riboflavin transporter (P-RFT) (TC 2.A.87) family.</text>
</comment>
<keyword evidence="6 9" id="KW-1133">Transmembrane helix</keyword>
<evidence type="ECO:0000313" key="10">
    <source>
        <dbReference type="EMBL" id="KGG81225.1"/>
    </source>
</evidence>
<dbReference type="Proteomes" id="UP000029622">
    <property type="component" value="Unassembled WGS sequence"/>
</dbReference>
<dbReference type="GO" id="GO:0032217">
    <property type="term" value="F:riboflavin transmembrane transporter activity"/>
    <property type="evidence" value="ECO:0007669"/>
    <property type="project" value="UniProtKB-UniRule"/>
</dbReference>
<comment type="subcellular location">
    <subcellularLocation>
        <location evidence="1">Cell membrane</location>
        <topology evidence="1">Multi-pass membrane protein</topology>
    </subcellularLocation>
</comment>